<organism evidence="8 9">
    <name type="scientific">Arthrobacter livingstonensis</name>
    <dbReference type="NCBI Taxonomy" id="670078"/>
    <lineage>
        <taxon>Bacteria</taxon>
        <taxon>Bacillati</taxon>
        <taxon>Actinomycetota</taxon>
        <taxon>Actinomycetes</taxon>
        <taxon>Micrococcales</taxon>
        <taxon>Micrococcaceae</taxon>
        <taxon>Arthrobacter</taxon>
    </lineage>
</organism>
<dbReference type="PROSITE" id="PS60002">
    <property type="entry name" value="PHOSPHOKETOLASE_1"/>
    <property type="match status" value="1"/>
</dbReference>
<dbReference type="InterPro" id="IPR029061">
    <property type="entry name" value="THDP-binding"/>
</dbReference>
<evidence type="ECO:0000256" key="5">
    <source>
        <dbReference type="SAM" id="MobiDB-lite"/>
    </source>
</evidence>
<keyword evidence="3" id="KW-0786">Thiamine pyrophosphate</keyword>
<dbReference type="AlphaFoldDB" id="A0A2V5LSS7"/>
<comment type="cofactor">
    <cofactor evidence="1">
        <name>thiamine diphosphate</name>
        <dbReference type="ChEBI" id="CHEBI:58937"/>
    </cofactor>
</comment>
<dbReference type="SUPFAM" id="SSF52518">
    <property type="entry name" value="Thiamin diphosphate-binding fold (THDP-binding)"/>
    <property type="match status" value="2"/>
</dbReference>
<dbReference type="InterPro" id="IPR018969">
    <property type="entry name" value="Xul5P/Fru6P_PKetolase_C"/>
</dbReference>
<accession>A0A2V5LSS7</accession>
<keyword evidence="4" id="KW-0456">Lyase</keyword>
<evidence type="ECO:0000313" key="9">
    <source>
        <dbReference type="Proteomes" id="UP000247832"/>
    </source>
</evidence>
<dbReference type="Proteomes" id="UP000247832">
    <property type="component" value="Unassembled WGS sequence"/>
</dbReference>
<gene>
    <name evidence="8" type="ORF">CVV68_21010</name>
</gene>
<dbReference type="EMBL" id="QJVD01000040">
    <property type="protein sequence ID" value="PYI64746.1"/>
    <property type="molecule type" value="Genomic_DNA"/>
</dbReference>
<feature type="domain" description="Xylulose 5-phosphate/Fructose 6-phosphate phosphoketolase C-terminal" evidence="6">
    <location>
        <begin position="657"/>
        <end position="826"/>
    </location>
</feature>
<dbReference type="InterPro" id="IPR019789">
    <property type="entry name" value="Xul5P/Fru6P_PKetolase_ThDP_BS"/>
</dbReference>
<feature type="region of interest" description="Disordered" evidence="5">
    <location>
        <begin position="1"/>
        <end position="21"/>
    </location>
</feature>
<evidence type="ECO:0000259" key="6">
    <source>
        <dbReference type="Pfam" id="PF09363"/>
    </source>
</evidence>
<evidence type="ECO:0000256" key="1">
    <source>
        <dbReference type="ARBA" id="ARBA00001964"/>
    </source>
</evidence>
<dbReference type="PIRSF" id="PIRSF017245">
    <property type="entry name" value="Phosphoketolase"/>
    <property type="match status" value="1"/>
</dbReference>
<feature type="compositionally biased region" description="Polar residues" evidence="5">
    <location>
        <begin position="1"/>
        <end position="17"/>
    </location>
</feature>
<protein>
    <submittedName>
        <fullName evidence="8">Phosphoketolase</fullName>
    </submittedName>
</protein>
<dbReference type="Gene3D" id="3.40.50.970">
    <property type="match status" value="2"/>
</dbReference>
<dbReference type="GO" id="GO:0016832">
    <property type="term" value="F:aldehyde-lyase activity"/>
    <property type="evidence" value="ECO:0007669"/>
    <property type="project" value="InterPro"/>
</dbReference>
<dbReference type="PANTHER" id="PTHR31273:SF0">
    <property type="entry name" value="PHOSPHOKETOLASE-RELATED"/>
    <property type="match status" value="1"/>
</dbReference>
<dbReference type="Pfam" id="PF09363">
    <property type="entry name" value="XFP_C"/>
    <property type="match status" value="2"/>
</dbReference>
<dbReference type="InterPro" id="IPR005593">
    <property type="entry name" value="Xul5P/Fru6P_PKetolase"/>
</dbReference>
<keyword evidence="9" id="KW-1185">Reference proteome</keyword>
<evidence type="ECO:0000259" key="7">
    <source>
        <dbReference type="Pfam" id="PF09364"/>
    </source>
</evidence>
<dbReference type="RefSeq" id="WP_110502949.1">
    <property type="nucleotide sequence ID" value="NZ_QJVD01000040.1"/>
</dbReference>
<dbReference type="InterPro" id="IPR009014">
    <property type="entry name" value="Transketo_C/PFOR_II"/>
</dbReference>
<name>A0A2V5LSS7_9MICC</name>
<reference evidence="8 9" key="1">
    <citation type="submission" date="2018-05" db="EMBL/GenBank/DDBJ databases">
        <title>Genetic diversity of glacier-inhabiting Cryobacterium bacteria in China and description of Cryobacterium mengkeensis sp. nov. and Arthrobacter glacialis sp. nov.</title>
        <authorList>
            <person name="Liu Q."/>
            <person name="Xin Y.-H."/>
        </authorList>
    </citation>
    <scope>NUCLEOTIDE SEQUENCE [LARGE SCALE GENOMIC DNA]</scope>
    <source>
        <strain evidence="8 9">LI2</strain>
    </source>
</reference>
<comment type="caution">
    <text evidence="8">The sequence shown here is derived from an EMBL/GenBank/DDBJ whole genome shotgun (WGS) entry which is preliminary data.</text>
</comment>
<dbReference type="GO" id="GO:0000287">
    <property type="term" value="F:magnesium ion binding"/>
    <property type="evidence" value="ECO:0007669"/>
    <property type="project" value="UniProtKB-ARBA"/>
</dbReference>
<proteinExistence type="inferred from homology"/>
<dbReference type="NCBIfam" id="NF003619">
    <property type="entry name" value="PRK05261.1-4"/>
    <property type="match status" value="1"/>
</dbReference>
<feature type="domain" description="Xylulose 5-phosphate/Fructose 6-phosphate phosphoketolase N-terminal" evidence="7">
    <location>
        <begin position="26"/>
        <end position="381"/>
    </location>
</feature>
<sequence length="831" mass="90879">MNSQLDQASPRPQNDAASTRDPDGFRLLNRYWDAANYLTVAQIYLQENALLRTALTAEHIKPRLLGHWGTSPGLSLIYVHLNRLIQKTGAEILFVAGPGHGGPAVVVNLYLEGTYSEIYPHVSQDAEGLRRLIRQFSTPGGIPSHVGPPTPGSIHEGGELGYSLAHATGAAMDNPGLIVACVVGDGEAETGPLEGSWKAPAFLNPSRDGAVLPILHLNGYKISGPTVLGRQSDEQVVALLRAHGWDPVVVSGSDPALVHVHLARALENAHAQIVQIQEQARRHGATGPARWPAVILRTPKGWTGPAVVDGVPVEGTFRAHQVPLAGVRENPAHLAQLEAWLRSYEPETLFDADGRLVPELAAIAPQGRLRMGATPSANGGSDLASLPLRPLENYALEVGTPGSTKHETTRPLGEMLRDIYTDTEQDRRFRLFSPDETNSNRLGAVFEVTDRCQMEPVLDGDDHLSPDGRVMEVLSEHLCQGWLEGYALTGRHGLFATYEAFAMVSASMTVQHAKWLQHARELPWRNPVPSLNILLTSTCWRNDHNGFSHQGPGLIDTVLSLSGSVIRVYLPPDSNTLLAAAEHVLLSRDYVNLVVVDKQAHPQYLNLEDARRHAAAGASIWHWAGNDDVPSGKITHPGALSGTQSSITTPDESVASTGPDIVLACAGDVPTEETLAAAWLLQHHVPEMRVRVVNVMDALVLPPRDAHPHGLSDVDFENLFTPDGEVIVAWHGYARAFHQLLHGRRSPGRFHVRGYSEQGTTTTPFDMVVLNRMSRYHVALEALYRVRGRFDGAQELADHCRTMLAKHESYIHEHLEDLPEIRDWVWTPPEP</sequence>
<dbReference type="GO" id="GO:0005975">
    <property type="term" value="P:carbohydrate metabolic process"/>
    <property type="evidence" value="ECO:0007669"/>
    <property type="project" value="InterPro"/>
</dbReference>
<dbReference type="InterPro" id="IPR018970">
    <property type="entry name" value="Xul5P/Fru6P_PKetolase_N"/>
</dbReference>
<evidence type="ECO:0000256" key="3">
    <source>
        <dbReference type="ARBA" id="ARBA00023052"/>
    </source>
</evidence>
<evidence type="ECO:0000256" key="4">
    <source>
        <dbReference type="ARBA" id="ARBA00023239"/>
    </source>
</evidence>
<evidence type="ECO:0000256" key="2">
    <source>
        <dbReference type="ARBA" id="ARBA00005623"/>
    </source>
</evidence>
<dbReference type="OrthoDB" id="9768449at2"/>
<evidence type="ECO:0000313" key="8">
    <source>
        <dbReference type="EMBL" id="PYI64746.1"/>
    </source>
</evidence>
<dbReference type="Pfam" id="PF03894">
    <property type="entry name" value="XFP"/>
    <property type="match status" value="1"/>
</dbReference>
<comment type="similarity">
    <text evidence="2">Belongs to the XFP family.</text>
</comment>
<dbReference type="PANTHER" id="PTHR31273">
    <property type="entry name" value="PHOSPHOKETOLASE-RELATED"/>
    <property type="match status" value="1"/>
</dbReference>
<dbReference type="Gene3D" id="3.40.50.920">
    <property type="match status" value="1"/>
</dbReference>
<feature type="domain" description="Xylulose 5-phosphate/Fructose 6-phosphate phosphoketolase C-terminal" evidence="6">
    <location>
        <begin position="598"/>
        <end position="628"/>
    </location>
</feature>
<dbReference type="Pfam" id="PF09364">
    <property type="entry name" value="XFP_N"/>
    <property type="match status" value="1"/>
</dbReference>
<dbReference type="PROSITE" id="PS60003">
    <property type="entry name" value="PHOSPHOKETOLASE_2"/>
    <property type="match status" value="1"/>
</dbReference>
<dbReference type="InterPro" id="IPR019790">
    <property type="entry name" value="Xul5P/Fru6P_PKetolase_CS"/>
</dbReference>